<evidence type="ECO:0000313" key="1">
    <source>
        <dbReference type="EMBL" id="OAD18678.1"/>
    </source>
</evidence>
<protein>
    <submittedName>
        <fullName evidence="1">Uncharacterized protein</fullName>
    </submittedName>
</protein>
<sequence length="65" mass="7772">MYAAVVHKKPVNHHCQDFSTPPFLPALLMPKFIRPRAPSLFEPYYNTRRFLKKINLFNFIVIYAY</sequence>
<proteinExistence type="predicted"/>
<reference evidence="1 2" key="1">
    <citation type="submission" date="2016-05" db="EMBL/GenBank/DDBJ databases">
        <title>Single-cell genome of chain-forming Candidatus Thiomargarita nelsonii and comparison to other large sulfur-oxidizing bacteria.</title>
        <authorList>
            <person name="Winkel M."/>
            <person name="Salman V."/>
            <person name="Woyke T."/>
            <person name="Schulz-Vogt H."/>
            <person name="Richter M."/>
            <person name="Flood B."/>
            <person name="Bailey J."/>
            <person name="Amann R."/>
            <person name="Mussmann M."/>
        </authorList>
    </citation>
    <scope>NUCLEOTIDE SEQUENCE [LARGE SCALE GENOMIC DNA]</scope>
    <source>
        <strain evidence="1 2">THI036</strain>
    </source>
</reference>
<name>A0A176RSG8_9GAMM</name>
<dbReference type="Proteomes" id="UP000076962">
    <property type="component" value="Unassembled WGS sequence"/>
</dbReference>
<evidence type="ECO:0000313" key="2">
    <source>
        <dbReference type="Proteomes" id="UP000076962"/>
    </source>
</evidence>
<keyword evidence="2" id="KW-1185">Reference proteome</keyword>
<dbReference type="EMBL" id="LUTY01003134">
    <property type="protein sequence ID" value="OAD18678.1"/>
    <property type="molecule type" value="Genomic_DNA"/>
</dbReference>
<organism evidence="1 2">
    <name type="scientific">Candidatus Thiomargarita nelsonii</name>
    <dbReference type="NCBI Taxonomy" id="1003181"/>
    <lineage>
        <taxon>Bacteria</taxon>
        <taxon>Pseudomonadati</taxon>
        <taxon>Pseudomonadota</taxon>
        <taxon>Gammaproteobacteria</taxon>
        <taxon>Thiotrichales</taxon>
        <taxon>Thiotrichaceae</taxon>
        <taxon>Thiomargarita</taxon>
    </lineage>
</organism>
<dbReference type="AlphaFoldDB" id="A0A176RSG8"/>
<accession>A0A176RSG8</accession>
<gene>
    <name evidence="1" type="ORF">THIOM_005717</name>
</gene>
<comment type="caution">
    <text evidence="1">The sequence shown here is derived from an EMBL/GenBank/DDBJ whole genome shotgun (WGS) entry which is preliminary data.</text>
</comment>